<accession>A0ACC0X3A1</accession>
<dbReference type="Proteomes" id="UP001163603">
    <property type="component" value="Chromosome 15"/>
</dbReference>
<reference evidence="2" key="1">
    <citation type="journal article" date="2023" name="G3 (Bethesda)">
        <title>Genome assembly and association tests identify interacting loci associated with vigor, precocity, and sex in interspecific pistachio rootstocks.</title>
        <authorList>
            <person name="Palmer W."/>
            <person name="Jacygrad E."/>
            <person name="Sagayaradj S."/>
            <person name="Cavanaugh K."/>
            <person name="Han R."/>
            <person name="Bertier L."/>
            <person name="Beede B."/>
            <person name="Kafkas S."/>
            <person name="Golino D."/>
            <person name="Preece J."/>
            <person name="Michelmore R."/>
        </authorList>
    </citation>
    <scope>NUCLEOTIDE SEQUENCE [LARGE SCALE GENOMIC DNA]</scope>
</reference>
<organism evidence="1 2">
    <name type="scientific">Pistacia integerrima</name>
    <dbReference type="NCBI Taxonomy" id="434235"/>
    <lineage>
        <taxon>Eukaryota</taxon>
        <taxon>Viridiplantae</taxon>
        <taxon>Streptophyta</taxon>
        <taxon>Embryophyta</taxon>
        <taxon>Tracheophyta</taxon>
        <taxon>Spermatophyta</taxon>
        <taxon>Magnoliopsida</taxon>
        <taxon>eudicotyledons</taxon>
        <taxon>Gunneridae</taxon>
        <taxon>Pentapetalae</taxon>
        <taxon>rosids</taxon>
        <taxon>malvids</taxon>
        <taxon>Sapindales</taxon>
        <taxon>Anacardiaceae</taxon>
        <taxon>Pistacia</taxon>
    </lineage>
</organism>
<gene>
    <name evidence="1" type="ORF">Pint_30731</name>
</gene>
<evidence type="ECO:0000313" key="2">
    <source>
        <dbReference type="Proteomes" id="UP001163603"/>
    </source>
</evidence>
<evidence type="ECO:0000313" key="1">
    <source>
        <dbReference type="EMBL" id="KAJ0008196.1"/>
    </source>
</evidence>
<dbReference type="EMBL" id="CM047750">
    <property type="protein sequence ID" value="KAJ0008196.1"/>
    <property type="molecule type" value="Genomic_DNA"/>
</dbReference>
<name>A0ACC0X3A1_9ROSI</name>
<sequence>MLQSRLPPKLKDPWSYIINITIGNKKEKRAMLDLGARINLMPYSMYQQLGLGELKPTTMTLQLCNTHSLVSILRK</sequence>
<protein>
    <submittedName>
        <fullName evidence="1">Uncharacterized protein</fullName>
    </submittedName>
</protein>
<proteinExistence type="predicted"/>
<comment type="caution">
    <text evidence="1">The sequence shown here is derived from an EMBL/GenBank/DDBJ whole genome shotgun (WGS) entry which is preliminary data.</text>
</comment>
<keyword evidence="2" id="KW-1185">Reference proteome</keyword>